<protein>
    <recommendedName>
        <fullName evidence="3">Thioredoxin-like fold domain-containing protein</fullName>
    </recommendedName>
</protein>
<name>A0A6P1M6P6_9BACT</name>
<organism evidence="1 2">
    <name type="scientific">Tichowtungia aerotolerans</name>
    <dbReference type="NCBI Taxonomy" id="2697043"/>
    <lineage>
        <taxon>Bacteria</taxon>
        <taxon>Pseudomonadati</taxon>
        <taxon>Kiritimatiellota</taxon>
        <taxon>Tichowtungiia</taxon>
        <taxon>Tichowtungiales</taxon>
        <taxon>Tichowtungiaceae</taxon>
        <taxon>Tichowtungia</taxon>
    </lineage>
</organism>
<dbReference type="KEGG" id="taer:GT409_04215"/>
<sequence length="85" mass="9319">MKKIHVDICSDPTCYREAVLLFKELNAVLGAALKEQIVLTGIPHPHNGRLAPPCVQVNNRLIARATAGEVKEAIQEALEPHRMVA</sequence>
<gene>
    <name evidence="1" type="ORF">GT409_04215</name>
</gene>
<reference evidence="1 2" key="1">
    <citation type="submission" date="2020-01" db="EMBL/GenBank/DDBJ databases">
        <title>Ponticoccus aerotolerans gen. nov., sp. nov., an anaerobic bacterium and proposal of Ponticoccusceae fam. nov., Ponticoccusles ord. nov. and Ponticoccuse classis nov. in the phylum Kiritimatiellaeota.</title>
        <authorList>
            <person name="Zhou L.Y."/>
            <person name="Du Z.J."/>
        </authorList>
    </citation>
    <scope>NUCLEOTIDE SEQUENCE [LARGE SCALE GENOMIC DNA]</scope>
    <source>
        <strain evidence="1 2">S-5007</strain>
    </source>
</reference>
<dbReference type="AlphaFoldDB" id="A0A6P1M6P6"/>
<keyword evidence="2" id="KW-1185">Reference proteome</keyword>
<evidence type="ECO:0008006" key="3">
    <source>
        <dbReference type="Google" id="ProtNLM"/>
    </source>
</evidence>
<accession>A0A6P1M6P6</accession>
<evidence type="ECO:0000313" key="1">
    <source>
        <dbReference type="EMBL" id="QHI68683.1"/>
    </source>
</evidence>
<proteinExistence type="predicted"/>
<dbReference type="EMBL" id="CP047593">
    <property type="protein sequence ID" value="QHI68683.1"/>
    <property type="molecule type" value="Genomic_DNA"/>
</dbReference>
<dbReference type="RefSeq" id="WP_160627245.1">
    <property type="nucleotide sequence ID" value="NZ_CP047593.1"/>
</dbReference>
<dbReference type="Proteomes" id="UP000464954">
    <property type="component" value="Chromosome"/>
</dbReference>
<evidence type="ECO:0000313" key="2">
    <source>
        <dbReference type="Proteomes" id="UP000464954"/>
    </source>
</evidence>